<dbReference type="Gene3D" id="1.25.10.10">
    <property type="entry name" value="Leucine-rich Repeat Variant"/>
    <property type="match status" value="1"/>
</dbReference>
<evidence type="ECO:0000313" key="9">
    <source>
        <dbReference type="Proteomes" id="UP001329825"/>
    </source>
</evidence>
<reference evidence="8 9" key="1">
    <citation type="submission" date="2024-01" db="EMBL/GenBank/DDBJ databases">
        <title>Comparative genomics of Cryptococcus and Kwoniella reveals pathogenesis evolution and contrasting modes of karyotype evolution via chromosome fusion or intercentromeric recombination.</title>
        <authorList>
            <person name="Coelho M.A."/>
            <person name="David-Palma M."/>
            <person name="Shea T."/>
            <person name="Bowers K."/>
            <person name="McGinley-Smith S."/>
            <person name="Mohammad A.W."/>
            <person name="Gnirke A."/>
            <person name="Yurkov A.M."/>
            <person name="Nowrousian M."/>
            <person name="Sun S."/>
            <person name="Cuomo C.A."/>
            <person name="Heitman J."/>
        </authorList>
    </citation>
    <scope>NUCLEOTIDE SEQUENCE [LARGE SCALE GENOMIC DNA]</scope>
    <source>
        <strain evidence="8">CBS 11374</strain>
    </source>
</reference>
<dbReference type="InterPro" id="IPR019156">
    <property type="entry name" value="Ataxin-10_domain"/>
</dbReference>
<evidence type="ECO:0000259" key="7">
    <source>
        <dbReference type="Pfam" id="PF09759"/>
    </source>
</evidence>
<gene>
    <name evidence="8" type="ORF">IL334_005317</name>
</gene>
<dbReference type="PANTHER" id="PTHR13255:SF0">
    <property type="entry name" value="ATAXIN-10"/>
    <property type="match status" value="1"/>
</dbReference>
<dbReference type="SUPFAM" id="SSF48371">
    <property type="entry name" value="ARM repeat"/>
    <property type="match status" value="1"/>
</dbReference>
<evidence type="ECO:0000256" key="4">
    <source>
        <dbReference type="ARBA" id="ARBA00044746"/>
    </source>
</evidence>
<evidence type="ECO:0000256" key="2">
    <source>
        <dbReference type="ARBA" id="ARBA00022618"/>
    </source>
</evidence>
<dbReference type="InterPro" id="IPR016024">
    <property type="entry name" value="ARM-type_fold"/>
</dbReference>
<comment type="similarity">
    <text evidence="1">Belongs to the ataxin-10 family.</text>
</comment>
<comment type="function">
    <text evidence="4">May play a role in the regulation of cytokinesis.</text>
</comment>
<dbReference type="InterPro" id="IPR051374">
    <property type="entry name" value="Ataxin-10/CTR86_families"/>
</dbReference>
<evidence type="ECO:0000256" key="5">
    <source>
        <dbReference type="ARBA" id="ARBA00044801"/>
    </source>
</evidence>
<evidence type="ECO:0000256" key="6">
    <source>
        <dbReference type="ARBA" id="ARBA00044805"/>
    </source>
</evidence>
<evidence type="ECO:0000256" key="1">
    <source>
        <dbReference type="ARBA" id="ARBA00008384"/>
    </source>
</evidence>
<evidence type="ECO:0000256" key="3">
    <source>
        <dbReference type="ARBA" id="ARBA00023306"/>
    </source>
</evidence>
<name>A0ABZ1D3A7_9TREE</name>
<protein>
    <recommendedName>
        <fullName evidence="5">Ataxin-10 homolog</fullName>
    </recommendedName>
    <alternativeName>
        <fullName evidence="6">Copper transport protein 86</fullName>
    </alternativeName>
</protein>
<keyword evidence="3" id="KW-0131">Cell cycle</keyword>
<dbReference type="Proteomes" id="UP001329825">
    <property type="component" value="Chromosome 7"/>
</dbReference>
<organism evidence="8 9">
    <name type="scientific">Kwoniella shivajii</name>
    <dbReference type="NCBI Taxonomy" id="564305"/>
    <lineage>
        <taxon>Eukaryota</taxon>
        <taxon>Fungi</taxon>
        <taxon>Dikarya</taxon>
        <taxon>Basidiomycota</taxon>
        <taxon>Agaricomycotina</taxon>
        <taxon>Tremellomycetes</taxon>
        <taxon>Tremellales</taxon>
        <taxon>Cryptococcaceae</taxon>
        <taxon>Kwoniella</taxon>
    </lineage>
</organism>
<feature type="domain" description="Ataxin-10" evidence="7">
    <location>
        <begin position="426"/>
        <end position="501"/>
    </location>
</feature>
<dbReference type="GeneID" id="87957448"/>
<proteinExistence type="inferred from homology"/>
<keyword evidence="2" id="KW-0132">Cell division</keyword>
<dbReference type="PANTHER" id="PTHR13255">
    <property type="entry name" value="ATAXIN-10"/>
    <property type="match status" value="1"/>
</dbReference>
<sequence length="518" mass="57809">MQDLKTALLGGAKEILRSDERCLEIAKEAEEVARYLAHHLDEREDFVDLNEHQTIFDALASCWKGLAESFDPSSKAGSSSKGFASEDSRIQLALALGKLERNLIAGIKEYQDTAEIHEVDIRKLIFNVTTFVRIEDDRFFVLQSVLAQLLCNLISPSSSQEGADHLADKYLRLYLSGKREGDVIIRLLDSRDTKTNHATLHLLNNMVRDSQDRLKLLLCESGIRWLAKILNRMEQWVEIQDGLFELGASIFNSFISLSLHPRLFELLGSSNEVITPSQTILLKILDSYITSSPPPSPIPSPSPHLFLLPLFHNLSVYVSGSIGSGQDDPRLPKVFEGLILVCEGLSAIGLAVQSRKDNGESMKKGGDEQMVGVMKSDEQSKGVVKPIIDLLRSLDSFFPRINPRSQTSSPSTATTIKDELKPFSQLKRNLVELLGILTFKDISVGNQVREYQGIQLILGMTEIDENNPYLREHALLCVRNLMLDNPANQAIITRMDPIGVLSPENGELLPVPEKMKRK</sequence>
<evidence type="ECO:0000313" key="8">
    <source>
        <dbReference type="EMBL" id="WRT68341.1"/>
    </source>
</evidence>
<dbReference type="RefSeq" id="XP_062793081.1">
    <property type="nucleotide sequence ID" value="XM_062937030.1"/>
</dbReference>
<dbReference type="Pfam" id="PF09759">
    <property type="entry name" value="Atx10homo_assoc"/>
    <property type="match status" value="1"/>
</dbReference>
<accession>A0ABZ1D3A7</accession>
<keyword evidence="9" id="KW-1185">Reference proteome</keyword>
<dbReference type="InterPro" id="IPR011989">
    <property type="entry name" value="ARM-like"/>
</dbReference>
<dbReference type="EMBL" id="CP141887">
    <property type="protein sequence ID" value="WRT68341.1"/>
    <property type="molecule type" value="Genomic_DNA"/>
</dbReference>